<feature type="modified residue" description="4-aspartylphosphate" evidence="17">
    <location>
        <position position="752"/>
    </location>
</feature>
<dbReference type="InterPro" id="IPR003594">
    <property type="entry name" value="HATPase_dom"/>
</dbReference>
<feature type="domain" description="PAC" evidence="22">
    <location>
        <begin position="387"/>
        <end position="439"/>
    </location>
</feature>
<evidence type="ECO:0000256" key="6">
    <source>
        <dbReference type="ARBA" id="ARBA00022679"/>
    </source>
</evidence>
<dbReference type="AlphaFoldDB" id="A0A1H9ARX0"/>
<dbReference type="CDD" id="cd17546">
    <property type="entry name" value="REC_hyHK_CKI1_RcsC-like"/>
    <property type="match status" value="1"/>
</dbReference>
<evidence type="ECO:0000256" key="7">
    <source>
        <dbReference type="ARBA" id="ARBA00022692"/>
    </source>
</evidence>
<protein>
    <recommendedName>
        <fullName evidence="15">Sensory/regulatory protein RpfC</fullName>
        <ecNumber evidence="3">2.7.13.3</ecNumber>
    </recommendedName>
</protein>
<dbReference type="PROSITE" id="PS50109">
    <property type="entry name" value="HIS_KIN"/>
    <property type="match status" value="1"/>
</dbReference>
<keyword evidence="9" id="KW-0418">Kinase</keyword>
<dbReference type="SUPFAM" id="SSF52172">
    <property type="entry name" value="CheY-like"/>
    <property type="match status" value="1"/>
</dbReference>
<evidence type="ECO:0000313" key="25">
    <source>
        <dbReference type="Proteomes" id="UP000199021"/>
    </source>
</evidence>
<dbReference type="Gene3D" id="1.20.120.160">
    <property type="entry name" value="HPT domain"/>
    <property type="match status" value="1"/>
</dbReference>
<dbReference type="SMART" id="SM00388">
    <property type="entry name" value="HisKA"/>
    <property type="match status" value="1"/>
</dbReference>
<dbReference type="OrthoDB" id="9811889at2"/>
<dbReference type="InterPro" id="IPR013767">
    <property type="entry name" value="PAS_fold"/>
</dbReference>
<organism evidence="24 25">
    <name type="scientific">Neolewinella agarilytica</name>
    <dbReference type="NCBI Taxonomy" id="478744"/>
    <lineage>
        <taxon>Bacteria</taxon>
        <taxon>Pseudomonadati</taxon>
        <taxon>Bacteroidota</taxon>
        <taxon>Saprospiria</taxon>
        <taxon>Saprospirales</taxon>
        <taxon>Lewinellaceae</taxon>
        <taxon>Neolewinella</taxon>
    </lineage>
</organism>
<feature type="domain" description="Response regulatory" evidence="20">
    <location>
        <begin position="703"/>
        <end position="820"/>
    </location>
</feature>
<keyword evidence="8" id="KW-0547">Nucleotide-binding</keyword>
<dbReference type="Gene3D" id="3.30.450.20">
    <property type="entry name" value="PAS domain"/>
    <property type="match status" value="3"/>
</dbReference>
<feature type="coiled-coil region" evidence="18">
    <location>
        <begin position="4"/>
        <end position="63"/>
    </location>
</feature>
<evidence type="ECO:0000256" key="17">
    <source>
        <dbReference type="PROSITE-ProRule" id="PRU00169"/>
    </source>
</evidence>
<dbReference type="Gene3D" id="3.40.50.2300">
    <property type="match status" value="1"/>
</dbReference>
<dbReference type="InterPro" id="IPR035965">
    <property type="entry name" value="PAS-like_dom_sf"/>
</dbReference>
<keyword evidence="11" id="KW-1133">Transmembrane helix</keyword>
<feature type="domain" description="PAS" evidence="21">
    <location>
        <begin position="60"/>
        <end position="130"/>
    </location>
</feature>
<dbReference type="InterPro" id="IPR004358">
    <property type="entry name" value="Sig_transdc_His_kin-like_C"/>
</dbReference>
<dbReference type="InterPro" id="IPR036890">
    <property type="entry name" value="HATPase_C_sf"/>
</dbReference>
<dbReference type="InterPro" id="IPR011006">
    <property type="entry name" value="CheY-like_superfamily"/>
</dbReference>
<dbReference type="SUPFAM" id="SSF55785">
    <property type="entry name" value="PYP-like sensor domain (PAS domain)"/>
    <property type="match status" value="3"/>
</dbReference>
<keyword evidence="12" id="KW-0902">Two-component regulatory system</keyword>
<comment type="catalytic activity">
    <reaction evidence="1">
        <text>ATP + protein L-histidine = ADP + protein N-phospho-L-histidine.</text>
        <dbReference type="EC" id="2.7.13.3"/>
    </reaction>
</comment>
<feature type="domain" description="HPt" evidence="23">
    <location>
        <begin position="851"/>
        <end position="944"/>
    </location>
</feature>
<dbReference type="FunFam" id="3.30.565.10:FF:000010">
    <property type="entry name" value="Sensor histidine kinase RcsC"/>
    <property type="match status" value="1"/>
</dbReference>
<dbReference type="InterPro" id="IPR036097">
    <property type="entry name" value="HisK_dim/P_sf"/>
</dbReference>
<comment type="subunit">
    <text evidence="14">At low DSF concentrations, interacts with RpfF.</text>
</comment>
<evidence type="ECO:0000259" key="19">
    <source>
        <dbReference type="PROSITE" id="PS50109"/>
    </source>
</evidence>
<dbReference type="GO" id="GO:0005886">
    <property type="term" value="C:plasma membrane"/>
    <property type="evidence" value="ECO:0007669"/>
    <property type="project" value="UniProtKB-SubCell"/>
</dbReference>
<evidence type="ECO:0000256" key="8">
    <source>
        <dbReference type="ARBA" id="ARBA00022741"/>
    </source>
</evidence>
<dbReference type="PROSITE" id="PS50894">
    <property type="entry name" value="HPT"/>
    <property type="match status" value="1"/>
</dbReference>
<dbReference type="InterPro" id="IPR001789">
    <property type="entry name" value="Sig_transdc_resp-reg_receiver"/>
</dbReference>
<dbReference type="InterPro" id="IPR001610">
    <property type="entry name" value="PAC"/>
</dbReference>
<keyword evidence="25" id="KW-1185">Reference proteome</keyword>
<proteinExistence type="predicted"/>
<evidence type="ECO:0000256" key="1">
    <source>
        <dbReference type="ARBA" id="ARBA00000085"/>
    </source>
</evidence>
<accession>A0A1H9ARX0</accession>
<dbReference type="CDD" id="cd00082">
    <property type="entry name" value="HisKA"/>
    <property type="match status" value="1"/>
</dbReference>
<evidence type="ECO:0000313" key="24">
    <source>
        <dbReference type="EMBL" id="SEP79285.1"/>
    </source>
</evidence>
<dbReference type="FunCoup" id="A0A1H9ARX0">
    <property type="interactions" value="229"/>
</dbReference>
<evidence type="ECO:0000256" key="3">
    <source>
        <dbReference type="ARBA" id="ARBA00012438"/>
    </source>
</evidence>
<dbReference type="InterPro" id="IPR000700">
    <property type="entry name" value="PAS-assoc_C"/>
</dbReference>
<dbReference type="SMART" id="SM00091">
    <property type="entry name" value="PAS"/>
    <property type="match status" value="3"/>
</dbReference>
<dbReference type="InterPro" id="IPR003661">
    <property type="entry name" value="HisK_dim/P_dom"/>
</dbReference>
<keyword evidence="6" id="KW-0808">Transferase</keyword>
<dbReference type="Pfam" id="PF01627">
    <property type="entry name" value="Hpt"/>
    <property type="match status" value="1"/>
</dbReference>
<feature type="modified residue" description="Phosphohistidine" evidence="16">
    <location>
        <position position="890"/>
    </location>
</feature>
<dbReference type="InterPro" id="IPR000014">
    <property type="entry name" value="PAS"/>
</dbReference>
<evidence type="ECO:0000259" key="20">
    <source>
        <dbReference type="PROSITE" id="PS50110"/>
    </source>
</evidence>
<evidence type="ECO:0000256" key="4">
    <source>
        <dbReference type="ARBA" id="ARBA00022475"/>
    </source>
</evidence>
<evidence type="ECO:0000256" key="10">
    <source>
        <dbReference type="ARBA" id="ARBA00022840"/>
    </source>
</evidence>
<evidence type="ECO:0000256" key="14">
    <source>
        <dbReference type="ARBA" id="ARBA00064003"/>
    </source>
</evidence>
<evidence type="ECO:0000256" key="15">
    <source>
        <dbReference type="ARBA" id="ARBA00068150"/>
    </source>
</evidence>
<dbReference type="GO" id="GO:0000155">
    <property type="term" value="F:phosphorelay sensor kinase activity"/>
    <property type="evidence" value="ECO:0007669"/>
    <property type="project" value="InterPro"/>
</dbReference>
<evidence type="ECO:0000256" key="9">
    <source>
        <dbReference type="ARBA" id="ARBA00022777"/>
    </source>
</evidence>
<reference evidence="25" key="1">
    <citation type="submission" date="2016-10" db="EMBL/GenBank/DDBJ databases">
        <authorList>
            <person name="Varghese N."/>
            <person name="Submissions S."/>
        </authorList>
    </citation>
    <scope>NUCLEOTIDE SEQUENCE [LARGE SCALE GENOMIC DNA]</scope>
    <source>
        <strain evidence="25">DSM 24740</strain>
    </source>
</reference>
<evidence type="ECO:0000256" key="13">
    <source>
        <dbReference type="ARBA" id="ARBA00023136"/>
    </source>
</evidence>
<evidence type="ECO:0000256" key="5">
    <source>
        <dbReference type="ARBA" id="ARBA00022553"/>
    </source>
</evidence>
<dbReference type="InterPro" id="IPR036641">
    <property type="entry name" value="HPT_dom_sf"/>
</dbReference>
<dbReference type="SUPFAM" id="SSF47226">
    <property type="entry name" value="Histidine-containing phosphotransfer domain, HPT domain"/>
    <property type="match status" value="1"/>
</dbReference>
<dbReference type="GO" id="GO:0005524">
    <property type="term" value="F:ATP binding"/>
    <property type="evidence" value="ECO:0007669"/>
    <property type="project" value="UniProtKB-KW"/>
</dbReference>
<keyword evidence="18" id="KW-0175">Coiled coil</keyword>
<keyword evidence="5 17" id="KW-0597">Phosphoprotein</keyword>
<feature type="domain" description="PAS" evidence="21">
    <location>
        <begin position="314"/>
        <end position="359"/>
    </location>
</feature>
<evidence type="ECO:0000259" key="23">
    <source>
        <dbReference type="PROSITE" id="PS50894"/>
    </source>
</evidence>
<sequence length="956" mass="108242">MTELELLKKKLARAEAARKQAEDILEAKALELYEANQSLLAFNASLEEEIEVRSQQLLSKENQYKALINNASDIIFTVDEEGYFLMINPIGLQKFGYKQEDIIGARYVDFILEDYREEVFVYYTRIKEENIAESYLEFPVLTANNDVIWVGQSVTKLEEQGKVLFSAVARDITEKVNNLQELKKVNSRFSALLENMIDGILVEDENRKVVLVNQAFISLFNIPLTPEEMVGLDCADLALAAADYFVEPDQFMERILEIIRNQEIVIDEELPTKDGKVFSRNFIPILIDGENQGTLWYYSDISDRRNREIILKRSEEKYRGIIENMELGILEVDTEGEIIRAYDRFNEMTGYTNEELIGKKAKETLVVDEYSRTFAEQTIKRKNGISSAFEMKIRRKDQSEIWVLVSGAPFYNEKGQVVGSIGLHYDITSRKELEHDLKMAKDVAEKAQQAEKQFLASMSHEIRTPLNAIIGMTHLLADTRLESDQQEYLEVLSNSASLLRNLISDILDISKIDADTIEIQEKPVDIGLIGKKILPTISVKAREKDLQFQFNLDDGIRNTVLSDNQLLSQVLLNLLSNAEKFTAAGSIDLTVNLEKETDTHYHLYFAVTDTGIGMTDREASLVFDQFTQANAAIRNEYGGTGLGLSISKRLVSLMGGELEVKSKKGKGSTFYFRLVLKKGPLLLKEKTNSLTVKDDRSLFSNKKALIVEDNLMNIKYLSTLLKKWGFQFSIANNGQEAVDIFGENDFDIIFMDLQMPVMDGYEASKKIRAMDARGEIVPIIALTASTFLSKKELAMKAGISDFVSKPFTPDQLLNVVGRLLNTTGQPQEVATEFSFSDRLDRAYLKKIYGSDTAYAFEVFSIFLDIIDGEFDSIFAALKAEDPNELQRSLHKIKPTFSMVGLTGITKKLEILEKNVAQQSIQESRQQVDELFEALASIKPLLEAEKSALYKQLNVTP</sequence>
<keyword evidence="13" id="KW-0472">Membrane</keyword>
<dbReference type="STRING" id="478744.SAMN05444359_102199"/>
<evidence type="ECO:0000259" key="22">
    <source>
        <dbReference type="PROSITE" id="PS50113"/>
    </source>
</evidence>
<dbReference type="InterPro" id="IPR005467">
    <property type="entry name" value="His_kinase_dom"/>
</dbReference>
<dbReference type="CDD" id="cd00130">
    <property type="entry name" value="PAS"/>
    <property type="match status" value="3"/>
</dbReference>
<dbReference type="SMART" id="SM00448">
    <property type="entry name" value="REC"/>
    <property type="match status" value="1"/>
</dbReference>
<dbReference type="SMART" id="SM00086">
    <property type="entry name" value="PAC"/>
    <property type="match status" value="2"/>
</dbReference>
<dbReference type="CDD" id="cd16922">
    <property type="entry name" value="HATPase_EvgS-ArcB-TorS-like"/>
    <property type="match status" value="1"/>
</dbReference>
<evidence type="ECO:0000256" key="18">
    <source>
        <dbReference type="SAM" id="Coils"/>
    </source>
</evidence>
<dbReference type="PANTHER" id="PTHR45339">
    <property type="entry name" value="HYBRID SIGNAL TRANSDUCTION HISTIDINE KINASE J"/>
    <property type="match status" value="1"/>
</dbReference>
<keyword evidence="10" id="KW-0067">ATP-binding</keyword>
<dbReference type="FunFam" id="1.10.287.130:FF:000002">
    <property type="entry name" value="Two-component osmosensing histidine kinase"/>
    <property type="match status" value="1"/>
</dbReference>
<dbReference type="EC" id="2.7.13.3" evidence="3"/>
<dbReference type="SUPFAM" id="SSF47384">
    <property type="entry name" value="Homodimeric domain of signal transducing histidine kinase"/>
    <property type="match status" value="1"/>
</dbReference>
<evidence type="ECO:0000259" key="21">
    <source>
        <dbReference type="PROSITE" id="PS50112"/>
    </source>
</evidence>
<dbReference type="Pfam" id="PF02518">
    <property type="entry name" value="HATPase_c"/>
    <property type="match status" value="1"/>
</dbReference>
<dbReference type="Gene3D" id="1.10.287.130">
    <property type="match status" value="1"/>
</dbReference>
<gene>
    <name evidence="24" type="ORF">SAMN05444359_102199</name>
</gene>
<dbReference type="Proteomes" id="UP000199021">
    <property type="component" value="Unassembled WGS sequence"/>
</dbReference>
<dbReference type="SMART" id="SM00387">
    <property type="entry name" value="HATPase_c"/>
    <property type="match status" value="1"/>
</dbReference>
<dbReference type="Pfam" id="PF13426">
    <property type="entry name" value="PAS_9"/>
    <property type="match status" value="2"/>
</dbReference>
<evidence type="ECO:0000256" key="11">
    <source>
        <dbReference type="ARBA" id="ARBA00022989"/>
    </source>
</evidence>
<dbReference type="SUPFAM" id="SSF55874">
    <property type="entry name" value="ATPase domain of HSP90 chaperone/DNA topoisomerase II/histidine kinase"/>
    <property type="match status" value="1"/>
</dbReference>
<evidence type="ECO:0000256" key="12">
    <source>
        <dbReference type="ARBA" id="ARBA00023012"/>
    </source>
</evidence>
<dbReference type="PANTHER" id="PTHR45339:SF1">
    <property type="entry name" value="HYBRID SIGNAL TRANSDUCTION HISTIDINE KINASE J"/>
    <property type="match status" value="1"/>
</dbReference>
<evidence type="ECO:0000256" key="16">
    <source>
        <dbReference type="PROSITE-ProRule" id="PRU00110"/>
    </source>
</evidence>
<dbReference type="Pfam" id="PF00989">
    <property type="entry name" value="PAS"/>
    <property type="match status" value="1"/>
</dbReference>
<dbReference type="PROSITE" id="PS50110">
    <property type="entry name" value="RESPONSE_REGULATORY"/>
    <property type="match status" value="1"/>
</dbReference>
<dbReference type="NCBIfam" id="TIGR00229">
    <property type="entry name" value="sensory_box"/>
    <property type="match status" value="3"/>
</dbReference>
<dbReference type="Gene3D" id="3.30.565.10">
    <property type="entry name" value="Histidine kinase-like ATPase, C-terminal domain"/>
    <property type="match status" value="1"/>
</dbReference>
<dbReference type="Pfam" id="PF00072">
    <property type="entry name" value="Response_reg"/>
    <property type="match status" value="1"/>
</dbReference>
<keyword evidence="7" id="KW-0812">Transmembrane</keyword>
<dbReference type="Pfam" id="PF00512">
    <property type="entry name" value="HisKA"/>
    <property type="match status" value="1"/>
</dbReference>
<comment type="subcellular location">
    <subcellularLocation>
        <location evidence="2">Cell membrane</location>
        <topology evidence="2">Multi-pass membrane protein</topology>
    </subcellularLocation>
</comment>
<feature type="domain" description="Histidine kinase" evidence="19">
    <location>
        <begin position="457"/>
        <end position="678"/>
    </location>
</feature>
<keyword evidence="4" id="KW-1003">Cell membrane</keyword>
<dbReference type="EMBL" id="FOFB01000002">
    <property type="protein sequence ID" value="SEP79285.1"/>
    <property type="molecule type" value="Genomic_DNA"/>
</dbReference>
<dbReference type="InterPro" id="IPR008207">
    <property type="entry name" value="Sig_transdc_His_kin_Hpt_dom"/>
</dbReference>
<name>A0A1H9ARX0_9BACT</name>
<dbReference type="PROSITE" id="PS50112">
    <property type="entry name" value="PAS"/>
    <property type="match status" value="2"/>
</dbReference>
<evidence type="ECO:0000256" key="2">
    <source>
        <dbReference type="ARBA" id="ARBA00004651"/>
    </source>
</evidence>
<dbReference type="PRINTS" id="PR00344">
    <property type="entry name" value="BCTRLSENSOR"/>
</dbReference>
<dbReference type="PROSITE" id="PS50113">
    <property type="entry name" value="PAC"/>
    <property type="match status" value="1"/>
</dbReference>
<dbReference type="RefSeq" id="WP_090165378.1">
    <property type="nucleotide sequence ID" value="NZ_FOFB01000002.1"/>
</dbReference>
<dbReference type="InParanoid" id="A0A1H9ARX0"/>